<dbReference type="EMBL" id="CABFOC020000035">
    <property type="protein sequence ID" value="CAH0049010.1"/>
    <property type="molecule type" value="Genomic_DNA"/>
</dbReference>
<keyword evidence="3" id="KW-1185">Reference proteome</keyword>
<accession>A0A9N9Z4X2</accession>
<evidence type="ECO:0000313" key="3">
    <source>
        <dbReference type="Proteomes" id="UP000775872"/>
    </source>
</evidence>
<comment type="caution">
    <text evidence="2">The sequence shown here is derived from an EMBL/GenBank/DDBJ whole genome shotgun (WGS) entry which is preliminary data.</text>
</comment>
<proteinExistence type="predicted"/>
<organism evidence="2 3">
    <name type="scientific">Clonostachys solani</name>
    <dbReference type="NCBI Taxonomy" id="160281"/>
    <lineage>
        <taxon>Eukaryota</taxon>
        <taxon>Fungi</taxon>
        <taxon>Dikarya</taxon>
        <taxon>Ascomycota</taxon>
        <taxon>Pezizomycotina</taxon>
        <taxon>Sordariomycetes</taxon>
        <taxon>Hypocreomycetidae</taxon>
        <taxon>Hypocreales</taxon>
        <taxon>Bionectriaceae</taxon>
        <taxon>Clonostachys</taxon>
    </lineage>
</organism>
<gene>
    <name evidence="2" type="ORF">CSOL1703_00000960</name>
</gene>
<reference evidence="2 3" key="2">
    <citation type="submission" date="2021-10" db="EMBL/GenBank/DDBJ databases">
        <authorList>
            <person name="Piombo E."/>
        </authorList>
    </citation>
    <scope>NUCLEOTIDE SEQUENCE [LARGE SCALE GENOMIC DNA]</scope>
</reference>
<feature type="region of interest" description="Disordered" evidence="1">
    <location>
        <begin position="1"/>
        <end position="32"/>
    </location>
</feature>
<dbReference type="Proteomes" id="UP000775872">
    <property type="component" value="Unassembled WGS sequence"/>
</dbReference>
<protein>
    <submittedName>
        <fullName evidence="2">Uncharacterized protein</fullName>
    </submittedName>
</protein>
<sequence>MDAPGTAYRNFPPNCRTGDTPPGVKHRKYSEG</sequence>
<evidence type="ECO:0000313" key="2">
    <source>
        <dbReference type="EMBL" id="CAH0049010.1"/>
    </source>
</evidence>
<evidence type="ECO:0000256" key="1">
    <source>
        <dbReference type="SAM" id="MobiDB-lite"/>
    </source>
</evidence>
<reference evidence="3" key="1">
    <citation type="submission" date="2019-06" db="EMBL/GenBank/DDBJ databases">
        <authorList>
            <person name="Broberg M."/>
        </authorList>
    </citation>
    <scope>NUCLEOTIDE SEQUENCE [LARGE SCALE GENOMIC DNA]</scope>
</reference>
<name>A0A9N9Z4X2_9HYPO</name>
<dbReference type="AlphaFoldDB" id="A0A9N9Z4X2"/>